<keyword evidence="1" id="KW-0175">Coiled coil</keyword>
<comment type="caution">
    <text evidence="2">The sequence shown here is derived from an EMBL/GenBank/DDBJ whole genome shotgun (WGS) entry which is preliminary data.</text>
</comment>
<reference evidence="2 3" key="1">
    <citation type="submission" date="2018-01" db="EMBL/GenBank/DDBJ databases">
        <title>Metagenomic assembled genomes from two thermal pools in the Uzon Caldera, Kamchatka, Russia.</title>
        <authorList>
            <person name="Wilkins L."/>
            <person name="Ettinger C."/>
        </authorList>
    </citation>
    <scope>NUCLEOTIDE SEQUENCE [LARGE SCALE GENOMIC DNA]</scope>
    <source>
        <strain evidence="2">ZAV-04</strain>
    </source>
</reference>
<gene>
    <name evidence="2" type="ORF">C0186_06805</name>
</gene>
<dbReference type="Proteomes" id="UP000242288">
    <property type="component" value="Unassembled WGS sequence"/>
</dbReference>
<dbReference type="Pfam" id="PF04465">
    <property type="entry name" value="DUF499"/>
    <property type="match status" value="1"/>
</dbReference>
<organism evidence="2 3">
    <name type="scientific">Thermodesulfovibrio aggregans</name>
    <dbReference type="NCBI Taxonomy" id="86166"/>
    <lineage>
        <taxon>Bacteria</taxon>
        <taxon>Pseudomonadati</taxon>
        <taxon>Nitrospirota</taxon>
        <taxon>Thermodesulfovibrionia</taxon>
        <taxon>Thermodesulfovibrionales</taxon>
        <taxon>Thermodesulfovibrionaceae</taxon>
        <taxon>Thermodesulfovibrio</taxon>
    </lineage>
</organism>
<evidence type="ECO:0000256" key="1">
    <source>
        <dbReference type="SAM" id="Coils"/>
    </source>
</evidence>
<evidence type="ECO:0000313" key="2">
    <source>
        <dbReference type="EMBL" id="PMP69410.1"/>
    </source>
</evidence>
<dbReference type="InterPro" id="IPR027417">
    <property type="entry name" value="P-loop_NTPase"/>
</dbReference>
<accession>A0A2J6WGI4</accession>
<protein>
    <submittedName>
        <fullName evidence="2">AAA family ATPase</fullName>
    </submittedName>
</protein>
<sequence length="843" mass="97174">MKPFSTVAIPHRDIQEGKFKMETYAADLWEVAKGTASEEYRDRDIFLSRTYETQGLKQILNEAEKRLKGAPSDSVIQLQTPFGGGKTHTLIYLYHKAKQWGAKVFVFSGDKSEVKHSTIWEEMEKQLSGKIDRFKGEVPPGGEKLKEFLKEHEPVLILMDELHSYLTAALAKKVGDSNLATQSLVFIQNLTNVVKSLDKTALFMSLPASCPYPDETSEALLQSLKQIAGRVEKIYTPVSDEEVADVIRRRLFSRIEEDKARIIVKEFVDYAEKERLLPEGMEKSLYRDRFLKSYPFQPEVIDVLYKRWGSFPTFQRTRGVLRLLAMVVHSLINSKKPYIRVADFNLSNEEIRRELIKHIGSEYDSVIAQDITSPNSGAKRVDRAMGDSYLPYCFGTSVATTIFMYSFSGGPDRGATIGEIKLSSAEPSVDSSIVVDTVKKLKEQLFYISDHGLFFTNKPNLNKILLDKMETLNSEQINYTEKELLEEHLGNHFENYIWPGDSRDIPDTRALKLIILNKENGLNDIFENYGERPRIYKNTLIFLLKDSSQIIRFNNEIKKMLAWKLIEKDKNIRLTDNEKREIKEKIKKSEELLKGALRDLYRKVYLPSREGFKEIDMGISTYGSGRTIDKEVYERLRQDEELALNIAPVFLLDKYLKSGQYVETKKIYEAFLKVPGEMRIPSDEVLKTAIKKGVREGIFGMGRLNNGNPVCAYFKEDCEVELCDGEILVRKEICEEKIENKYKADTTEKVEKTINEEITYEPGYKKPSQLDLFSHMRFEIRVPSGKLSDFTRTLRYIKDKFKHVSIKISLEALEGQISKSEYEEKIKEAFQQSEIIVEKEELE</sequence>
<dbReference type="EMBL" id="PNIO01000061">
    <property type="protein sequence ID" value="PMP69410.1"/>
    <property type="molecule type" value="Genomic_DNA"/>
</dbReference>
<dbReference type="SUPFAM" id="SSF52540">
    <property type="entry name" value="P-loop containing nucleoside triphosphate hydrolases"/>
    <property type="match status" value="1"/>
</dbReference>
<evidence type="ECO:0000313" key="3">
    <source>
        <dbReference type="Proteomes" id="UP000242288"/>
    </source>
</evidence>
<feature type="coiled-coil region" evidence="1">
    <location>
        <begin position="572"/>
        <end position="599"/>
    </location>
</feature>
<dbReference type="AlphaFoldDB" id="A0A2J6WGI4"/>
<dbReference type="InterPro" id="IPR007555">
    <property type="entry name" value="DUF499"/>
</dbReference>
<name>A0A2J6WGI4_9BACT</name>
<proteinExistence type="predicted"/>